<dbReference type="Pfam" id="PF04082">
    <property type="entry name" value="Fungal_trans"/>
    <property type="match status" value="1"/>
</dbReference>
<proteinExistence type="predicted"/>
<dbReference type="SMART" id="SM00906">
    <property type="entry name" value="Fungal_trans"/>
    <property type="match status" value="1"/>
</dbReference>
<dbReference type="GeneID" id="27312061"/>
<dbReference type="SUPFAM" id="SSF57701">
    <property type="entry name" value="Zn2/Cys6 DNA-binding domain"/>
    <property type="match status" value="1"/>
</dbReference>
<protein>
    <recommendedName>
        <fullName evidence="8">Zn(2)-C6 fungal-type domain-containing protein</fullName>
    </recommendedName>
</protein>
<dbReference type="InterPro" id="IPR001138">
    <property type="entry name" value="Zn2Cys6_DnaBD"/>
</dbReference>
<evidence type="ECO:0000259" key="8">
    <source>
        <dbReference type="PROSITE" id="PS50048"/>
    </source>
</evidence>
<dbReference type="InterPro" id="IPR007219">
    <property type="entry name" value="XnlR_reg_dom"/>
</dbReference>
<dbReference type="InterPro" id="IPR036864">
    <property type="entry name" value="Zn2-C6_fun-type_DNA-bd_sf"/>
</dbReference>
<dbReference type="GO" id="GO:0006351">
    <property type="term" value="P:DNA-templated transcription"/>
    <property type="evidence" value="ECO:0007669"/>
    <property type="project" value="InterPro"/>
</dbReference>
<dbReference type="AlphaFoldDB" id="A0A0D2AD96"/>
<keyword evidence="10" id="KW-1185">Reference proteome</keyword>
<dbReference type="CDD" id="cd12148">
    <property type="entry name" value="fungal_TF_MHR"/>
    <property type="match status" value="1"/>
</dbReference>
<dbReference type="Pfam" id="PF00172">
    <property type="entry name" value="Zn_clus"/>
    <property type="match status" value="1"/>
</dbReference>
<dbReference type="HOGENOM" id="CLU_015161_0_0_1"/>
<reference evidence="9 10" key="1">
    <citation type="submission" date="2015-01" db="EMBL/GenBank/DDBJ databases">
        <title>The Genome Sequence of Ochroconis gallopava CBS43764.</title>
        <authorList>
            <consortium name="The Broad Institute Genomics Platform"/>
            <person name="Cuomo C."/>
            <person name="de Hoog S."/>
            <person name="Gorbushina A."/>
            <person name="Stielow B."/>
            <person name="Teixiera M."/>
            <person name="Abouelleil A."/>
            <person name="Chapman S.B."/>
            <person name="Priest M."/>
            <person name="Young S.K."/>
            <person name="Wortman J."/>
            <person name="Nusbaum C."/>
            <person name="Birren B."/>
        </authorList>
    </citation>
    <scope>NUCLEOTIDE SEQUENCE [LARGE SCALE GENOMIC DNA]</scope>
    <source>
        <strain evidence="9 10">CBS 43764</strain>
    </source>
</reference>
<keyword evidence="4" id="KW-0804">Transcription</keyword>
<feature type="compositionally biased region" description="Polar residues" evidence="7">
    <location>
        <begin position="50"/>
        <end position="64"/>
    </location>
</feature>
<dbReference type="PROSITE" id="PS00463">
    <property type="entry name" value="ZN2_CY6_FUNGAL_1"/>
    <property type="match status" value="1"/>
</dbReference>
<evidence type="ECO:0000313" key="9">
    <source>
        <dbReference type="EMBL" id="KIW04918.1"/>
    </source>
</evidence>
<feature type="compositionally biased region" description="Polar residues" evidence="7">
    <location>
        <begin position="103"/>
        <end position="113"/>
    </location>
</feature>
<dbReference type="GO" id="GO:0003677">
    <property type="term" value="F:DNA binding"/>
    <property type="evidence" value="ECO:0007669"/>
    <property type="project" value="InterPro"/>
</dbReference>
<feature type="domain" description="Zn(2)-C6 fungal-type" evidence="8">
    <location>
        <begin position="18"/>
        <end position="48"/>
    </location>
</feature>
<dbReference type="EMBL" id="KN847539">
    <property type="protein sequence ID" value="KIW04918.1"/>
    <property type="molecule type" value="Genomic_DNA"/>
</dbReference>
<feature type="region of interest" description="Disordered" evidence="7">
    <location>
        <begin position="103"/>
        <end position="149"/>
    </location>
</feature>
<evidence type="ECO:0000256" key="3">
    <source>
        <dbReference type="ARBA" id="ARBA00023015"/>
    </source>
</evidence>
<name>A0A0D2AD96_9PEZI</name>
<dbReference type="InParanoid" id="A0A0D2AD96"/>
<dbReference type="InterPro" id="IPR050815">
    <property type="entry name" value="TF_fung"/>
</dbReference>
<evidence type="ECO:0000256" key="2">
    <source>
        <dbReference type="ARBA" id="ARBA00022723"/>
    </source>
</evidence>
<dbReference type="PANTHER" id="PTHR47338:SF4">
    <property type="entry name" value="ZN(II)2CYS6 TRANSCRIPTION FACTOR (EUROFUNG)"/>
    <property type="match status" value="1"/>
</dbReference>
<dbReference type="GO" id="GO:0008270">
    <property type="term" value="F:zinc ion binding"/>
    <property type="evidence" value="ECO:0007669"/>
    <property type="project" value="InterPro"/>
</dbReference>
<gene>
    <name evidence="9" type="ORF">PV09_04088</name>
</gene>
<evidence type="ECO:0000256" key="7">
    <source>
        <dbReference type="SAM" id="MobiDB-lite"/>
    </source>
</evidence>
<evidence type="ECO:0000313" key="10">
    <source>
        <dbReference type="Proteomes" id="UP000053259"/>
    </source>
</evidence>
<feature type="coiled-coil region" evidence="6">
    <location>
        <begin position="75"/>
        <end position="102"/>
    </location>
</feature>
<dbReference type="PROSITE" id="PS50048">
    <property type="entry name" value="ZN2_CY6_FUNGAL_2"/>
    <property type="match status" value="1"/>
</dbReference>
<comment type="subcellular location">
    <subcellularLocation>
        <location evidence="1">Nucleus</location>
    </subcellularLocation>
</comment>
<keyword evidence="6" id="KW-0175">Coiled coil</keyword>
<organism evidence="9 10">
    <name type="scientific">Verruconis gallopava</name>
    <dbReference type="NCBI Taxonomy" id="253628"/>
    <lineage>
        <taxon>Eukaryota</taxon>
        <taxon>Fungi</taxon>
        <taxon>Dikarya</taxon>
        <taxon>Ascomycota</taxon>
        <taxon>Pezizomycotina</taxon>
        <taxon>Dothideomycetes</taxon>
        <taxon>Pleosporomycetidae</taxon>
        <taxon>Venturiales</taxon>
        <taxon>Sympoventuriaceae</taxon>
        <taxon>Verruconis</taxon>
    </lineage>
</organism>
<keyword evidence="2" id="KW-0479">Metal-binding</keyword>
<sequence>MNNDGEVTYLPIHRIAQACVACRRKKTRCTGGRPACTQCRRLRQECVYSDSQNDGKSKSQNQQGDRSEELSRNARDAIMERLDSIEEKLQSFSAQLERISNALSSSSRVTQQAFEDPERGQRRSKRRRLSGSFNDRNADGEAEVLSPGPEGYSISQDVLTAVIDAYFTCAQNQPYSFFHEGNFRRRLAQNELADHLVLAVVASAVRFCHHPRLPADTHEIAVSYANKSWKSVVSNCFGNSKSSNVSIVQTIALLALFDFTAGKSRHGAAWVKIGMAVRIAQDLGLMLEPPAHLPYADQEERRRVFWSVYLLDRLVSCGRGRPPAIVDACCQLQLPCDEQMWRDGLWQQTLTLDELANRTSRNSQRQGCFAHVIVMAYTVGRTAQYMLQEFNIRSRYPPWDPASDFAAIEADLIHLECRLELDRPLSEVLAPHISPEGRVDYQSTGPIIFARVLLHLCYCMLTHPFLLRRRLEMGNISAPSSFLARMFDTGWRHAQSMVELFKEANENMCTFRSSFSGYCILIAGSIAALYAHNEDSSVRLKASNLLQEAILYLQDTGRYWRNVSTMALILQQAAENTLMYSQLAIPRSQIAPLSTEYANAIWSLVDYSTISNETSINLAANQSPSSNLWFESWFELFGMQYSTEEFGSDGNDLNSASVSQSGNLNIL</sequence>
<dbReference type="STRING" id="253628.A0A0D2AD96"/>
<dbReference type="RefSeq" id="XP_016214787.1">
    <property type="nucleotide sequence ID" value="XM_016357383.1"/>
</dbReference>
<dbReference type="PANTHER" id="PTHR47338">
    <property type="entry name" value="ZN(II)2CYS6 TRANSCRIPTION FACTOR (EUROFUNG)-RELATED"/>
    <property type="match status" value="1"/>
</dbReference>
<dbReference type="GO" id="GO:0000981">
    <property type="term" value="F:DNA-binding transcription factor activity, RNA polymerase II-specific"/>
    <property type="evidence" value="ECO:0007669"/>
    <property type="project" value="InterPro"/>
</dbReference>
<evidence type="ECO:0000256" key="5">
    <source>
        <dbReference type="ARBA" id="ARBA00023242"/>
    </source>
</evidence>
<accession>A0A0D2AD96</accession>
<dbReference type="CDD" id="cd00067">
    <property type="entry name" value="GAL4"/>
    <property type="match status" value="1"/>
</dbReference>
<dbReference type="VEuPathDB" id="FungiDB:PV09_04088"/>
<dbReference type="Proteomes" id="UP000053259">
    <property type="component" value="Unassembled WGS sequence"/>
</dbReference>
<evidence type="ECO:0000256" key="4">
    <source>
        <dbReference type="ARBA" id="ARBA00023163"/>
    </source>
</evidence>
<dbReference type="OrthoDB" id="424974at2759"/>
<keyword evidence="5" id="KW-0539">Nucleus</keyword>
<feature type="region of interest" description="Disordered" evidence="7">
    <location>
        <begin position="50"/>
        <end position="71"/>
    </location>
</feature>
<evidence type="ECO:0000256" key="1">
    <source>
        <dbReference type="ARBA" id="ARBA00004123"/>
    </source>
</evidence>
<evidence type="ECO:0000256" key="6">
    <source>
        <dbReference type="SAM" id="Coils"/>
    </source>
</evidence>
<keyword evidence="3" id="KW-0805">Transcription regulation</keyword>
<dbReference type="SMART" id="SM00066">
    <property type="entry name" value="GAL4"/>
    <property type="match status" value="1"/>
</dbReference>
<dbReference type="Gene3D" id="4.10.240.10">
    <property type="entry name" value="Zn(2)-C6 fungal-type DNA-binding domain"/>
    <property type="match status" value="1"/>
</dbReference>
<dbReference type="GO" id="GO:0005634">
    <property type="term" value="C:nucleus"/>
    <property type="evidence" value="ECO:0007669"/>
    <property type="project" value="UniProtKB-SubCell"/>
</dbReference>